<gene>
    <name evidence="1" type="ORF">METZ01_LOCUS506864</name>
</gene>
<evidence type="ECO:0000313" key="1">
    <source>
        <dbReference type="EMBL" id="SVE54010.1"/>
    </source>
</evidence>
<feature type="non-terminal residue" evidence="1">
    <location>
        <position position="1"/>
    </location>
</feature>
<dbReference type="AlphaFoldDB" id="A0A383ECA0"/>
<proteinExistence type="predicted"/>
<dbReference type="EMBL" id="UINC01224405">
    <property type="protein sequence ID" value="SVE54010.1"/>
    <property type="molecule type" value="Genomic_DNA"/>
</dbReference>
<protein>
    <submittedName>
        <fullName evidence="1">Uncharacterized protein</fullName>
    </submittedName>
</protein>
<feature type="non-terminal residue" evidence="1">
    <location>
        <position position="232"/>
    </location>
</feature>
<reference evidence="1" key="1">
    <citation type="submission" date="2018-05" db="EMBL/GenBank/DDBJ databases">
        <authorList>
            <person name="Lanie J.A."/>
            <person name="Ng W.-L."/>
            <person name="Kazmierczak K.M."/>
            <person name="Andrzejewski T.M."/>
            <person name="Davidsen T.M."/>
            <person name="Wayne K.J."/>
            <person name="Tettelin H."/>
            <person name="Glass J.I."/>
            <person name="Rusch D."/>
            <person name="Podicherti R."/>
            <person name="Tsui H.-C.T."/>
            <person name="Winkler M.E."/>
        </authorList>
    </citation>
    <scope>NUCLEOTIDE SEQUENCE</scope>
</reference>
<sequence>AQLDLRQVSAQANWVVHVDFEGVLKTDVGKFLLAEIKKDPKAQRQLAGIKAAFGVDIEGLGNFTAYGRGEKEKGIAIASGGFNPKQLEGFVSLNEKIETSTYGGKTIYAENKNAFAIVDENTVVAGSGNAFVKHGLDVLAGKQPSMKTNDILNELAKAIPSPVAVAIADLNSIAEFNPPKKAPEAAILKKASSLGLAVGEVDGQVRVAAVLKAADETTAGHLENVLRGGASL</sequence>
<organism evidence="1">
    <name type="scientific">marine metagenome</name>
    <dbReference type="NCBI Taxonomy" id="408172"/>
    <lineage>
        <taxon>unclassified sequences</taxon>
        <taxon>metagenomes</taxon>
        <taxon>ecological metagenomes</taxon>
    </lineage>
</organism>
<accession>A0A383ECA0</accession>
<name>A0A383ECA0_9ZZZZ</name>